<reference evidence="6 7" key="1">
    <citation type="submission" date="2019-02" db="EMBL/GenBank/DDBJ databases">
        <title>Deep-cultivation of Planctomycetes and their phenomic and genomic characterization uncovers novel biology.</title>
        <authorList>
            <person name="Wiegand S."/>
            <person name="Jogler M."/>
            <person name="Boedeker C."/>
            <person name="Pinto D."/>
            <person name="Vollmers J."/>
            <person name="Rivas-Marin E."/>
            <person name="Kohn T."/>
            <person name="Peeters S.H."/>
            <person name="Heuer A."/>
            <person name="Rast P."/>
            <person name="Oberbeckmann S."/>
            <person name="Bunk B."/>
            <person name="Jeske O."/>
            <person name="Meyerdierks A."/>
            <person name="Storesund J.E."/>
            <person name="Kallscheuer N."/>
            <person name="Luecker S."/>
            <person name="Lage O.M."/>
            <person name="Pohl T."/>
            <person name="Merkel B.J."/>
            <person name="Hornburger P."/>
            <person name="Mueller R.-W."/>
            <person name="Bruemmer F."/>
            <person name="Labrenz M."/>
            <person name="Spormann A.M."/>
            <person name="Op den Camp H."/>
            <person name="Overmann J."/>
            <person name="Amann R."/>
            <person name="Jetten M.S.M."/>
            <person name="Mascher T."/>
            <person name="Medema M.H."/>
            <person name="Devos D.P."/>
            <person name="Kaster A.-K."/>
            <person name="Ovreas L."/>
            <person name="Rohde M."/>
            <person name="Galperin M.Y."/>
            <person name="Jogler C."/>
        </authorList>
    </citation>
    <scope>NUCLEOTIDE SEQUENCE [LARGE SCALE GENOMIC DNA]</scope>
    <source>
        <strain evidence="6 7">EC9</strain>
    </source>
</reference>
<dbReference type="SUPFAM" id="SSF55594">
    <property type="entry name" value="HPr-like"/>
    <property type="match status" value="1"/>
</dbReference>
<dbReference type="KEGG" id="ruv:EC9_14510"/>
<dbReference type="InterPro" id="IPR000032">
    <property type="entry name" value="HPr-like"/>
</dbReference>
<sequence>MQAMSNPSCQQTVVVKNEKGLHLRPAELVARLAMQFDSTVMVTKDDQSADCKNMLSVLTLGAVQGTQLGLSAEGSDAAEALSAVAELFDQGFHELDSE</sequence>
<dbReference type="GO" id="GO:0009401">
    <property type="term" value="P:phosphoenolpyruvate-dependent sugar phosphotransferase system"/>
    <property type="evidence" value="ECO:0007669"/>
    <property type="project" value="UniProtKB-KW"/>
</dbReference>
<dbReference type="EC" id="2.7.11.-" evidence="6"/>
<proteinExistence type="inferred from homology"/>
<dbReference type="Gene3D" id="3.30.1340.10">
    <property type="entry name" value="HPr-like"/>
    <property type="match status" value="1"/>
</dbReference>
<keyword evidence="3" id="KW-0963">Cytoplasm</keyword>
<dbReference type="PROSITE" id="PS51350">
    <property type="entry name" value="PTS_HPR_DOM"/>
    <property type="match status" value="1"/>
</dbReference>
<gene>
    <name evidence="6" type="primary">ptsO</name>
    <name evidence="6" type="ORF">EC9_14510</name>
</gene>
<keyword evidence="4" id="KW-0598">Phosphotransferase system</keyword>
<name>A0A517LXC1_9BACT</name>
<evidence type="ECO:0000256" key="4">
    <source>
        <dbReference type="ARBA" id="ARBA00022683"/>
    </source>
</evidence>
<evidence type="ECO:0000256" key="2">
    <source>
        <dbReference type="ARBA" id="ARBA00010736"/>
    </source>
</evidence>
<dbReference type="InterPro" id="IPR035895">
    <property type="entry name" value="HPr-like_sf"/>
</dbReference>
<evidence type="ECO:0000256" key="1">
    <source>
        <dbReference type="ARBA" id="ARBA00004496"/>
    </source>
</evidence>
<dbReference type="PANTHER" id="PTHR33705">
    <property type="entry name" value="PHOSPHOCARRIER PROTEIN HPR"/>
    <property type="match status" value="1"/>
</dbReference>
<dbReference type="InterPro" id="IPR050399">
    <property type="entry name" value="HPr"/>
</dbReference>
<feature type="domain" description="HPr" evidence="5">
    <location>
        <begin position="8"/>
        <end position="95"/>
    </location>
</feature>
<evidence type="ECO:0000313" key="7">
    <source>
        <dbReference type="Proteomes" id="UP000319557"/>
    </source>
</evidence>
<accession>A0A517LXC1</accession>
<dbReference type="PRINTS" id="PR00107">
    <property type="entry name" value="PHOSPHOCPHPR"/>
</dbReference>
<dbReference type="NCBIfam" id="TIGR01003">
    <property type="entry name" value="PTS_HPr_family"/>
    <property type="match status" value="1"/>
</dbReference>
<dbReference type="EMBL" id="CP036261">
    <property type="protein sequence ID" value="QDS87273.1"/>
    <property type="molecule type" value="Genomic_DNA"/>
</dbReference>
<dbReference type="GO" id="GO:0016740">
    <property type="term" value="F:transferase activity"/>
    <property type="evidence" value="ECO:0007669"/>
    <property type="project" value="UniProtKB-KW"/>
</dbReference>
<protein>
    <submittedName>
        <fullName evidence="6">Phosphocarrier protein NPr</fullName>
        <ecNumber evidence="6">2.7.11.-</ecNumber>
    </submittedName>
</protein>
<evidence type="ECO:0000256" key="3">
    <source>
        <dbReference type="ARBA" id="ARBA00022490"/>
    </source>
</evidence>
<dbReference type="CDD" id="cd00367">
    <property type="entry name" value="PTS-HPr_like"/>
    <property type="match status" value="1"/>
</dbReference>
<dbReference type="PANTHER" id="PTHR33705:SF2">
    <property type="entry name" value="PHOSPHOCARRIER PROTEIN NPR"/>
    <property type="match status" value="1"/>
</dbReference>
<evidence type="ECO:0000313" key="6">
    <source>
        <dbReference type="EMBL" id="QDS87273.1"/>
    </source>
</evidence>
<comment type="subcellular location">
    <subcellularLocation>
        <location evidence="1">Cytoplasm</location>
    </subcellularLocation>
</comment>
<organism evidence="6 7">
    <name type="scientific">Rosistilla ulvae</name>
    <dbReference type="NCBI Taxonomy" id="1930277"/>
    <lineage>
        <taxon>Bacteria</taxon>
        <taxon>Pseudomonadati</taxon>
        <taxon>Planctomycetota</taxon>
        <taxon>Planctomycetia</taxon>
        <taxon>Pirellulales</taxon>
        <taxon>Pirellulaceae</taxon>
        <taxon>Rosistilla</taxon>
    </lineage>
</organism>
<comment type="similarity">
    <text evidence="2">Belongs to the HPr family.</text>
</comment>
<dbReference type="Proteomes" id="UP000319557">
    <property type="component" value="Chromosome"/>
</dbReference>
<evidence type="ECO:0000259" key="5">
    <source>
        <dbReference type="PROSITE" id="PS51350"/>
    </source>
</evidence>
<dbReference type="Pfam" id="PF00381">
    <property type="entry name" value="PTS-HPr"/>
    <property type="match status" value="1"/>
</dbReference>
<dbReference type="AlphaFoldDB" id="A0A517LXC1"/>
<dbReference type="GO" id="GO:0005737">
    <property type="term" value="C:cytoplasm"/>
    <property type="evidence" value="ECO:0007669"/>
    <property type="project" value="UniProtKB-SubCell"/>
</dbReference>
<keyword evidence="6" id="KW-0808">Transferase</keyword>
<keyword evidence="7" id="KW-1185">Reference proteome</keyword>